<accession>A0A484KJS0</accession>
<dbReference type="Gene3D" id="3.20.20.80">
    <property type="entry name" value="Glycosidases"/>
    <property type="match status" value="1"/>
</dbReference>
<evidence type="ECO:0000313" key="8">
    <source>
        <dbReference type="EMBL" id="VFQ65088.1"/>
    </source>
</evidence>
<evidence type="ECO:0000256" key="4">
    <source>
        <dbReference type="PROSITE-ProRule" id="PRU10055"/>
    </source>
</evidence>
<name>A0A484KJS0_9ASTE</name>
<gene>
    <name evidence="8" type="ORF">CCAM_LOCUS6864</name>
</gene>
<evidence type="ECO:0000256" key="6">
    <source>
        <dbReference type="SAM" id="MobiDB-lite"/>
    </source>
</evidence>
<dbReference type="EMBL" id="OOIL02000450">
    <property type="protein sequence ID" value="VFQ65088.1"/>
    <property type="molecule type" value="Genomic_DNA"/>
</dbReference>
<dbReference type="PANTHER" id="PTHR10353">
    <property type="entry name" value="GLYCOSYL HYDROLASE"/>
    <property type="match status" value="1"/>
</dbReference>
<dbReference type="AlphaFoldDB" id="A0A484KJS0"/>
<dbReference type="Proteomes" id="UP000595140">
    <property type="component" value="Unassembled WGS sequence"/>
</dbReference>
<keyword evidence="9" id="KW-1185">Reference proteome</keyword>
<dbReference type="SUPFAM" id="SSF51445">
    <property type="entry name" value="(Trans)glycosidases"/>
    <property type="match status" value="1"/>
</dbReference>
<evidence type="ECO:0008006" key="10">
    <source>
        <dbReference type="Google" id="ProtNLM"/>
    </source>
</evidence>
<dbReference type="InterPro" id="IPR001360">
    <property type="entry name" value="Glyco_hydro_1"/>
</dbReference>
<proteinExistence type="inferred from homology"/>
<feature type="region of interest" description="Disordered" evidence="6">
    <location>
        <begin position="256"/>
        <end position="278"/>
    </location>
</feature>
<feature type="transmembrane region" description="Helical" evidence="7">
    <location>
        <begin position="110"/>
        <end position="129"/>
    </location>
</feature>
<dbReference type="InterPro" id="IPR017853">
    <property type="entry name" value="GH"/>
</dbReference>
<dbReference type="InterPro" id="IPR018120">
    <property type="entry name" value="Glyco_hydro_1_AS"/>
</dbReference>
<comment type="similarity">
    <text evidence="1 5">Belongs to the glycosyl hydrolase 1 family.</text>
</comment>
<dbReference type="GO" id="GO:0008422">
    <property type="term" value="F:beta-glucosidase activity"/>
    <property type="evidence" value="ECO:0007669"/>
    <property type="project" value="TreeGrafter"/>
</dbReference>
<protein>
    <recommendedName>
        <fullName evidence="10">Beta-glucosidase</fullName>
    </recommendedName>
</protein>
<keyword evidence="7" id="KW-1133">Transmembrane helix</keyword>
<evidence type="ECO:0000256" key="1">
    <source>
        <dbReference type="ARBA" id="ARBA00010838"/>
    </source>
</evidence>
<evidence type="ECO:0000256" key="7">
    <source>
        <dbReference type="SAM" id="Phobius"/>
    </source>
</evidence>
<evidence type="ECO:0000256" key="2">
    <source>
        <dbReference type="ARBA" id="ARBA00022801"/>
    </source>
</evidence>
<evidence type="ECO:0000313" key="9">
    <source>
        <dbReference type="Proteomes" id="UP000595140"/>
    </source>
</evidence>
<dbReference type="Pfam" id="PF00232">
    <property type="entry name" value="Glyco_hydro_1"/>
    <property type="match status" value="1"/>
</dbReference>
<keyword evidence="7" id="KW-0472">Membrane</keyword>
<dbReference type="PRINTS" id="PR00131">
    <property type="entry name" value="GLHYDRLASE1"/>
</dbReference>
<evidence type="ECO:0000256" key="3">
    <source>
        <dbReference type="ARBA" id="ARBA00023295"/>
    </source>
</evidence>
<evidence type="ECO:0000256" key="5">
    <source>
        <dbReference type="RuleBase" id="RU003690"/>
    </source>
</evidence>
<dbReference type="OrthoDB" id="65569at2759"/>
<dbReference type="PANTHER" id="PTHR10353:SF209">
    <property type="entry name" value="GALACTOLIPID GALACTOSYLTRANSFERASE SFR2, CHLOROPLASTIC"/>
    <property type="match status" value="1"/>
</dbReference>
<sequence>MRPYGLFDIAAVSVANSLTLYPYLDAISEKLDYIGINYYGQEVVSGAGLKLVETDEYSESGRGIYPDGLYRILLQFHERYKHLNVPFIISENGVSDGTDVIRRPYMLEHLLAISAAIVAGVPVLGYLFWTISDNWEWADGYGPKFGLVAVDRLKDLARIPRPSYHLFSKVVRSGKITKADRENTWNELQLVVKDGKTREFYRAVNKHGLMYAGGLDEPVRRPYVERDWRFGHYEMEGLQDPLSRFSRFIARPFTTKRRAKPKTMNEEAPTLEPLLSLP</sequence>
<keyword evidence="3" id="KW-0326">Glycosidase</keyword>
<dbReference type="PROSITE" id="PS00572">
    <property type="entry name" value="GLYCOSYL_HYDROL_F1_1"/>
    <property type="match status" value="1"/>
</dbReference>
<dbReference type="GO" id="GO:0005975">
    <property type="term" value="P:carbohydrate metabolic process"/>
    <property type="evidence" value="ECO:0007669"/>
    <property type="project" value="InterPro"/>
</dbReference>
<keyword evidence="2" id="KW-0378">Hydrolase</keyword>
<reference evidence="8 9" key="1">
    <citation type="submission" date="2018-04" db="EMBL/GenBank/DDBJ databases">
        <authorList>
            <person name="Vogel A."/>
        </authorList>
    </citation>
    <scope>NUCLEOTIDE SEQUENCE [LARGE SCALE GENOMIC DNA]</scope>
</reference>
<keyword evidence="7" id="KW-0812">Transmembrane</keyword>
<feature type="active site" description="Nucleophile" evidence="4">
    <location>
        <position position="91"/>
    </location>
</feature>
<organism evidence="8 9">
    <name type="scientific">Cuscuta campestris</name>
    <dbReference type="NCBI Taxonomy" id="132261"/>
    <lineage>
        <taxon>Eukaryota</taxon>
        <taxon>Viridiplantae</taxon>
        <taxon>Streptophyta</taxon>
        <taxon>Embryophyta</taxon>
        <taxon>Tracheophyta</taxon>
        <taxon>Spermatophyta</taxon>
        <taxon>Magnoliopsida</taxon>
        <taxon>eudicotyledons</taxon>
        <taxon>Gunneridae</taxon>
        <taxon>Pentapetalae</taxon>
        <taxon>asterids</taxon>
        <taxon>lamiids</taxon>
        <taxon>Solanales</taxon>
        <taxon>Convolvulaceae</taxon>
        <taxon>Cuscuteae</taxon>
        <taxon>Cuscuta</taxon>
        <taxon>Cuscuta subgen. Grammica</taxon>
        <taxon>Cuscuta sect. Cleistogrammica</taxon>
    </lineage>
</organism>